<protein>
    <recommendedName>
        <fullName evidence="3">DUF4221 domain-containing protein</fullName>
    </recommendedName>
</protein>
<proteinExistence type="predicted"/>
<dbReference type="OrthoDB" id="833511at2"/>
<dbReference type="AlphaFoldDB" id="A0A0P7XQC9"/>
<organism evidence="1 2">
    <name type="scientific">Algoriphagus marincola HL-49</name>
    <dbReference type="NCBI Taxonomy" id="1305737"/>
    <lineage>
        <taxon>Bacteria</taxon>
        <taxon>Pseudomonadati</taxon>
        <taxon>Bacteroidota</taxon>
        <taxon>Cytophagia</taxon>
        <taxon>Cytophagales</taxon>
        <taxon>Cyclobacteriaceae</taxon>
        <taxon>Algoriphagus</taxon>
    </lineage>
</organism>
<accession>A0A0P7XQC9</accession>
<comment type="caution">
    <text evidence="1">The sequence shown here is derived from an EMBL/GenBank/DDBJ whole genome shotgun (WGS) entry which is preliminary data.</text>
</comment>
<dbReference type="STRING" id="1305737.GCA_000526355_01471"/>
<evidence type="ECO:0000313" key="2">
    <source>
        <dbReference type="Proteomes" id="UP000050421"/>
    </source>
</evidence>
<name>A0A0P7XQC9_9BACT</name>
<evidence type="ECO:0000313" key="1">
    <source>
        <dbReference type="EMBL" id="KPQ19169.1"/>
    </source>
</evidence>
<dbReference type="Pfam" id="PF13970">
    <property type="entry name" value="DUF4221"/>
    <property type="match status" value="1"/>
</dbReference>
<dbReference type="EMBL" id="LJXT01000014">
    <property type="protein sequence ID" value="KPQ19169.1"/>
    <property type="molecule type" value="Genomic_DNA"/>
</dbReference>
<reference evidence="1 2" key="1">
    <citation type="submission" date="2015-09" db="EMBL/GenBank/DDBJ databases">
        <title>Identification and resolution of microdiversity through metagenomic sequencing of parallel consortia.</title>
        <authorList>
            <person name="Nelson W.C."/>
            <person name="Romine M.F."/>
            <person name="Lindemann S.R."/>
        </authorList>
    </citation>
    <scope>NUCLEOTIDE SEQUENCE [LARGE SCALE GENOMIC DNA]</scope>
    <source>
        <strain evidence="1">HL-49</strain>
    </source>
</reference>
<dbReference type="Proteomes" id="UP000050421">
    <property type="component" value="Unassembled WGS sequence"/>
</dbReference>
<dbReference type="PATRIC" id="fig|1305737.6.peg.2668"/>
<evidence type="ECO:0008006" key="3">
    <source>
        <dbReference type="Google" id="ProtNLM"/>
    </source>
</evidence>
<dbReference type="eggNOG" id="ENOG5032TA5">
    <property type="taxonomic scope" value="Bacteria"/>
</dbReference>
<dbReference type="PROSITE" id="PS51257">
    <property type="entry name" value="PROKAR_LIPOPROTEIN"/>
    <property type="match status" value="1"/>
</dbReference>
<dbReference type="InterPro" id="IPR025316">
    <property type="entry name" value="DUF4221"/>
</dbReference>
<sequence>MRNGIFVFSIGLFLSACGGNEVEKSEFSDSFTVSLDTVMVDAGEEFLYLQDNLFLSELNAEDGYLINFNRQEVGAERINLDELKLDYLIPFEKEGPNGIPQYISGFLLTPEEHIFIWNYGFYKIFDQKGNLVRDLELDKLAPKVLGGSEVYPSRFYLDPENPNRLLGHFIKWEEKSYFLMDFDLEAGSYTEIELPFFEKTQVYNTDILHEGNWMGSYGTGIYPFSNSDKIILSTNVLNEVQIFDFKRDTLYTKAWDTPLLGSKRSYLPPKEVDGQTDEIEEIRKMAESDISYGSFIYDRASKKYYRFSHKSYFGEEKDEYGSYVPTRSDVYLSVFDADLELLAEALVPELSREPKRHFIKDGQIWMYLNVDDELGFVRLRVE</sequence>
<gene>
    <name evidence="1" type="ORF">HLUCCX10_03545</name>
</gene>